<feature type="non-terminal residue" evidence="2">
    <location>
        <position position="1"/>
    </location>
</feature>
<evidence type="ECO:0000259" key="1">
    <source>
        <dbReference type="Pfam" id="PF06985"/>
    </source>
</evidence>
<dbReference type="PANTHER" id="PTHR33112:SF10">
    <property type="entry name" value="TOL"/>
    <property type="match status" value="1"/>
</dbReference>
<dbReference type="OrthoDB" id="2958217at2759"/>
<dbReference type="InterPro" id="IPR010730">
    <property type="entry name" value="HET"/>
</dbReference>
<feature type="domain" description="Heterokaryon incompatibility" evidence="1">
    <location>
        <begin position="56"/>
        <end position="121"/>
    </location>
</feature>
<proteinExistence type="predicted"/>
<dbReference type="PANTHER" id="PTHR33112">
    <property type="entry name" value="DOMAIN PROTEIN, PUTATIVE-RELATED"/>
    <property type="match status" value="1"/>
</dbReference>
<dbReference type="EMBL" id="ML994655">
    <property type="protein sequence ID" value="KAF2181009.1"/>
    <property type="molecule type" value="Genomic_DNA"/>
</dbReference>
<gene>
    <name evidence="2" type="ORF">K469DRAFT_452805</name>
</gene>
<dbReference type="AlphaFoldDB" id="A0A6A6DS18"/>
<sequence>FALLRAWLRWCDKSHNCNEHNPKSKVALPTRLLYVGDPDPDVLCLYCPKKKDSVKYVALSHCWGKHPPTKNSPQFCTTNDNIKSRLEGFSFSELPKTFRDAVQVTPELGIQYLWIDSLCII</sequence>
<dbReference type="Pfam" id="PF06985">
    <property type="entry name" value="HET"/>
    <property type="match status" value="1"/>
</dbReference>
<dbReference type="Proteomes" id="UP000800200">
    <property type="component" value="Unassembled WGS sequence"/>
</dbReference>
<protein>
    <submittedName>
        <fullName evidence="2">HET-domain-containing protein</fullName>
    </submittedName>
</protein>
<evidence type="ECO:0000313" key="3">
    <source>
        <dbReference type="Proteomes" id="UP000800200"/>
    </source>
</evidence>
<organism evidence="2 3">
    <name type="scientific">Zopfia rhizophila CBS 207.26</name>
    <dbReference type="NCBI Taxonomy" id="1314779"/>
    <lineage>
        <taxon>Eukaryota</taxon>
        <taxon>Fungi</taxon>
        <taxon>Dikarya</taxon>
        <taxon>Ascomycota</taxon>
        <taxon>Pezizomycotina</taxon>
        <taxon>Dothideomycetes</taxon>
        <taxon>Dothideomycetes incertae sedis</taxon>
        <taxon>Zopfiaceae</taxon>
        <taxon>Zopfia</taxon>
    </lineage>
</organism>
<feature type="non-terminal residue" evidence="2">
    <location>
        <position position="121"/>
    </location>
</feature>
<accession>A0A6A6DS18</accession>
<keyword evidence="3" id="KW-1185">Reference proteome</keyword>
<reference evidence="2" key="1">
    <citation type="journal article" date="2020" name="Stud. Mycol.">
        <title>101 Dothideomycetes genomes: a test case for predicting lifestyles and emergence of pathogens.</title>
        <authorList>
            <person name="Haridas S."/>
            <person name="Albert R."/>
            <person name="Binder M."/>
            <person name="Bloem J."/>
            <person name="Labutti K."/>
            <person name="Salamov A."/>
            <person name="Andreopoulos B."/>
            <person name="Baker S."/>
            <person name="Barry K."/>
            <person name="Bills G."/>
            <person name="Bluhm B."/>
            <person name="Cannon C."/>
            <person name="Castanera R."/>
            <person name="Culley D."/>
            <person name="Daum C."/>
            <person name="Ezra D."/>
            <person name="Gonzalez J."/>
            <person name="Henrissat B."/>
            <person name="Kuo A."/>
            <person name="Liang C."/>
            <person name="Lipzen A."/>
            <person name="Lutzoni F."/>
            <person name="Magnuson J."/>
            <person name="Mondo S."/>
            <person name="Nolan M."/>
            <person name="Ohm R."/>
            <person name="Pangilinan J."/>
            <person name="Park H.-J."/>
            <person name="Ramirez L."/>
            <person name="Alfaro M."/>
            <person name="Sun H."/>
            <person name="Tritt A."/>
            <person name="Yoshinaga Y."/>
            <person name="Zwiers L.-H."/>
            <person name="Turgeon B."/>
            <person name="Goodwin S."/>
            <person name="Spatafora J."/>
            <person name="Crous P."/>
            <person name="Grigoriev I."/>
        </authorList>
    </citation>
    <scope>NUCLEOTIDE SEQUENCE</scope>
    <source>
        <strain evidence="2">CBS 207.26</strain>
    </source>
</reference>
<name>A0A6A6DS18_9PEZI</name>
<evidence type="ECO:0000313" key="2">
    <source>
        <dbReference type="EMBL" id="KAF2181009.1"/>
    </source>
</evidence>